<evidence type="ECO:0000256" key="3">
    <source>
        <dbReference type="SAM" id="Phobius"/>
    </source>
</evidence>
<dbReference type="PANTHER" id="PTHR33392">
    <property type="entry name" value="POLYISOPRENYL-TEICHOIC ACID--PEPTIDOGLYCAN TEICHOIC ACID TRANSFERASE TAGU"/>
    <property type="match status" value="1"/>
</dbReference>
<dbReference type="Pfam" id="PF03816">
    <property type="entry name" value="LytR_cpsA_psr"/>
    <property type="match status" value="1"/>
</dbReference>
<feature type="domain" description="Cell envelope-related transcriptional attenuator" evidence="4">
    <location>
        <begin position="108"/>
        <end position="264"/>
    </location>
</feature>
<keyword evidence="6" id="KW-1185">Reference proteome</keyword>
<dbReference type="NCBIfam" id="TIGR00350">
    <property type="entry name" value="lytR_cpsA_psr"/>
    <property type="match status" value="1"/>
</dbReference>
<comment type="caution">
    <text evidence="5">The sequence shown here is derived from an EMBL/GenBank/DDBJ whole genome shotgun (WGS) entry which is preliminary data.</text>
</comment>
<evidence type="ECO:0000313" key="6">
    <source>
        <dbReference type="Proteomes" id="UP001501771"/>
    </source>
</evidence>
<evidence type="ECO:0000313" key="5">
    <source>
        <dbReference type="EMBL" id="GAA2147489.1"/>
    </source>
</evidence>
<name>A0ABP5LHR3_9ACTN</name>
<protein>
    <submittedName>
        <fullName evidence="5">LCP family protein</fullName>
    </submittedName>
</protein>
<dbReference type="Proteomes" id="UP001501771">
    <property type="component" value="Unassembled WGS sequence"/>
</dbReference>
<organism evidence="5 6">
    <name type="scientific">Nocardioides koreensis</name>
    <dbReference type="NCBI Taxonomy" id="433651"/>
    <lineage>
        <taxon>Bacteria</taxon>
        <taxon>Bacillati</taxon>
        <taxon>Actinomycetota</taxon>
        <taxon>Actinomycetes</taxon>
        <taxon>Propionibacteriales</taxon>
        <taxon>Nocardioidaceae</taxon>
        <taxon>Nocardioides</taxon>
    </lineage>
</organism>
<dbReference type="InterPro" id="IPR004474">
    <property type="entry name" value="LytR_CpsA_psr"/>
</dbReference>
<evidence type="ECO:0000259" key="4">
    <source>
        <dbReference type="Pfam" id="PF03816"/>
    </source>
</evidence>
<keyword evidence="3" id="KW-1133">Transmembrane helix</keyword>
<accession>A0ABP5LHR3</accession>
<evidence type="ECO:0000256" key="2">
    <source>
        <dbReference type="SAM" id="MobiDB-lite"/>
    </source>
</evidence>
<reference evidence="6" key="1">
    <citation type="journal article" date="2019" name="Int. J. Syst. Evol. Microbiol.">
        <title>The Global Catalogue of Microorganisms (GCM) 10K type strain sequencing project: providing services to taxonomists for standard genome sequencing and annotation.</title>
        <authorList>
            <consortium name="The Broad Institute Genomics Platform"/>
            <consortium name="The Broad Institute Genome Sequencing Center for Infectious Disease"/>
            <person name="Wu L."/>
            <person name="Ma J."/>
        </authorList>
    </citation>
    <scope>NUCLEOTIDE SEQUENCE [LARGE SCALE GENOMIC DNA]</scope>
    <source>
        <strain evidence="6">JCM 16022</strain>
    </source>
</reference>
<sequence length="384" mass="40950">MPADETPATDQPPGAGRPGLEPHHRRTVLRVILATNLCLAVVTAVAVTFAYRHLDGNIIVGPPIRHHNTKAAKEPGQPHEPLNIVVMGSDTRDCAGCHVDGEAGGGVSDTTILLHVAADRRSAYGVSIPRDLLVDRPDCTVDGTLVPGGSEQMWNQAFALGGPECTVEQVESVFAPVYVDEYLTIDFGGFKAMVDAINGVDVCIPVPLDDPTYLHVHFDAGESVHLDGTDALSYVRLRHVLSGTDIGRMKRQQSFIAALTHKVLSAHTLTRPDRLLGFADALTGSLQASPDLAGAGALVDLAQQLRDVDLAHIRFVTMPNFLYAEGTPGYPHVGLSPSYRSLVRRVHEDQPLGSFVRGSVSAKGRDQHPSRDQVDAAAAAGICA</sequence>
<gene>
    <name evidence="5" type="ORF">GCM10009844_24660</name>
</gene>
<dbReference type="Gene3D" id="3.40.630.190">
    <property type="entry name" value="LCP protein"/>
    <property type="match status" value="1"/>
</dbReference>
<dbReference type="EMBL" id="BAAAQR010000007">
    <property type="protein sequence ID" value="GAA2147489.1"/>
    <property type="molecule type" value="Genomic_DNA"/>
</dbReference>
<keyword evidence="3" id="KW-0472">Membrane</keyword>
<comment type="similarity">
    <text evidence="1">Belongs to the LytR/CpsA/Psr (LCP) family.</text>
</comment>
<dbReference type="RefSeq" id="WP_344152275.1">
    <property type="nucleotide sequence ID" value="NZ_BAAAQR010000007.1"/>
</dbReference>
<feature type="transmembrane region" description="Helical" evidence="3">
    <location>
        <begin position="27"/>
        <end position="51"/>
    </location>
</feature>
<keyword evidence="3" id="KW-0812">Transmembrane</keyword>
<feature type="region of interest" description="Disordered" evidence="2">
    <location>
        <begin position="1"/>
        <end position="22"/>
    </location>
</feature>
<evidence type="ECO:0000256" key="1">
    <source>
        <dbReference type="ARBA" id="ARBA00006068"/>
    </source>
</evidence>
<dbReference type="InterPro" id="IPR050922">
    <property type="entry name" value="LytR/CpsA/Psr_CW_biosynth"/>
</dbReference>
<proteinExistence type="inferred from homology"/>
<dbReference type="PANTHER" id="PTHR33392:SF6">
    <property type="entry name" value="POLYISOPRENYL-TEICHOIC ACID--PEPTIDOGLYCAN TEICHOIC ACID TRANSFERASE TAGU"/>
    <property type="match status" value="1"/>
</dbReference>